<protein>
    <submittedName>
        <fullName evidence="1">Uncharacterized protein</fullName>
    </submittedName>
</protein>
<proteinExistence type="predicted"/>
<dbReference type="AlphaFoldDB" id="A0A7J7NYC7"/>
<gene>
    <name evidence="1" type="ORF">GIB67_029410</name>
</gene>
<name>A0A7J7NYC7_9MAGN</name>
<sequence>MKYTKLLHKSHPQHNLKLVNNETPYMCDGCREIGLVQGTDARDATLIFTRTASPPPPSTIIFTKNATSCFWNKPQESVVATAMHVAVISKDLCTTVPNMGGDIKGFVYHCCRNLPYKIQYDEVELRLSEGLIKVWLVWEEGGA</sequence>
<accession>A0A7J7NYC7</accession>
<organism evidence="1 2">
    <name type="scientific">Kingdonia uniflora</name>
    <dbReference type="NCBI Taxonomy" id="39325"/>
    <lineage>
        <taxon>Eukaryota</taxon>
        <taxon>Viridiplantae</taxon>
        <taxon>Streptophyta</taxon>
        <taxon>Embryophyta</taxon>
        <taxon>Tracheophyta</taxon>
        <taxon>Spermatophyta</taxon>
        <taxon>Magnoliopsida</taxon>
        <taxon>Ranunculales</taxon>
        <taxon>Circaeasteraceae</taxon>
        <taxon>Kingdonia</taxon>
    </lineage>
</organism>
<reference evidence="1 2" key="1">
    <citation type="journal article" date="2020" name="IScience">
        <title>Genome Sequencing of the Endangered Kingdonia uniflora (Circaeasteraceae, Ranunculales) Reveals Potential Mechanisms of Evolutionary Specialization.</title>
        <authorList>
            <person name="Sun Y."/>
            <person name="Deng T."/>
            <person name="Zhang A."/>
            <person name="Moore M.J."/>
            <person name="Landis J.B."/>
            <person name="Lin N."/>
            <person name="Zhang H."/>
            <person name="Zhang X."/>
            <person name="Huang J."/>
            <person name="Zhang X."/>
            <person name="Sun H."/>
            <person name="Wang H."/>
        </authorList>
    </citation>
    <scope>NUCLEOTIDE SEQUENCE [LARGE SCALE GENOMIC DNA]</scope>
    <source>
        <strain evidence="1">TB1705</strain>
        <tissue evidence="1">Leaf</tissue>
    </source>
</reference>
<comment type="caution">
    <text evidence="1">The sequence shown here is derived from an EMBL/GenBank/DDBJ whole genome shotgun (WGS) entry which is preliminary data.</text>
</comment>
<evidence type="ECO:0000313" key="1">
    <source>
        <dbReference type="EMBL" id="KAF6171992.1"/>
    </source>
</evidence>
<keyword evidence="2" id="KW-1185">Reference proteome</keyword>
<dbReference type="Proteomes" id="UP000541444">
    <property type="component" value="Unassembled WGS sequence"/>
</dbReference>
<evidence type="ECO:0000313" key="2">
    <source>
        <dbReference type="Proteomes" id="UP000541444"/>
    </source>
</evidence>
<dbReference type="EMBL" id="JACGCM010000445">
    <property type="protein sequence ID" value="KAF6171992.1"/>
    <property type="molecule type" value="Genomic_DNA"/>
</dbReference>